<dbReference type="Proteomes" id="UP001437256">
    <property type="component" value="Unassembled WGS sequence"/>
</dbReference>
<evidence type="ECO:0008006" key="3">
    <source>
        <dbReference type="Google" id="ProtNLM"/>
    </source>
</evidence>
<name>A0ABR2ZJY8_9AGAR</name>
<gene>
    <name evidence="1" type="ORF">AAF712_011650</name>
</gene>
<dbReference type="InterPro" id="IPR032675">
    <property type="entry name" value="LRR_dom_sf"/>
</dbReference>
<reference evidence="1 2" key="1">
    <citation type="submission" date="2024-05" db="EMBL/GenBank/DDBJ databases">
        <title>A draft genome resource for the thread blight pathogen Marasmius tenuissimus strain MS-2.</title>
        <authorList>
            <person name="Yulfo-Soto G.E."/>
            <person name="Baruah I.K."/>
            <person name="Amoako-Attah I."/>
            <person name="Bukari Y."/>
            <person name="Meinhardt L.W."/>
            <person name="Bailey B.A."/>
            <person name="Cohen S.P."/>
        </authorList>
    </citation>
    <scope>NUCLEOTIDE SEQUENCE [LARGE SCALE GENOMIC DNA]</scope>
    <source>
        <strain evidence="1 2">MS-2</strain>
    </source>
</reference>
<sequence length="369" mass="41864">MEDTTARRPILPPEILEQIVDELEGSFPALKSCSLVCHDWLARTRRHLFRSITLPPTDHNLPNTFEDISPATFDGTSVLGLLHSSPFLTNYVRRLTLDFRYSAQLVCASEPYLVDLVPRMKQLVHLTLFMFPIHNLSSSMERLLKSDLLNCQPSIADHNNRLLSSLEHLTLIGLVLKRIPSEQEADEVARPPKDDPAGLPKKRARLHSLELGQMSVFPLFSALFTDPNALFDLTALRRVKIRDIGALFFYAELWRVVGSSITHLDFEVGKYVRDEYVQPHFSSFTSLTHLTLSVVMSRFHLQNLLMVLSHVHLIPTLRHLHIVWPQLNTTWDVFADAPGCNALDVVLAGLNVLIRGLEKITIEMRSDVS</sequence>
<dbReference type="EMBL" id="JBBXMP010000133">
    <property type="protein sequence ID" value="KAL0061507.1"/>
    <property type="molecule type" value="Genomic_DNA"/>
</dbReference>
<comment type="caution">
    <text evidence="1">The sequence shown here is derived from an EMBL/GenBank/DDBJ whole genome shotgun (WGS) entry which is preliminary data.</text>
</comment>
<keyword evidence="2" id="KW-1185">Reference proteome</keyword>
<proteinExistence type="predicted"/>
<evidence type="ECO:0000313" key="2">
    <source>
        <dbReference type="Proteomes" id="UP001437256"/>
    </source>
</evidence>
<protein>
    <recommendedName>
        <fullName evidence="3">F-box domain-containing protein</fullName>
    </recommendedName>
</protein>
<evidence type="ECO:0000313" key="1">
    <source>
        <dbReference type="EMBL" id="KAL0061507.1"/>
    </source>
</evidence>
<dbReference type="Gene3D" id="3.80.10.10">
    <property type="entry name" value="Ribonuclease Inhibitor"/>
    <property type="match status" value="1"/>
</dbReference>
<organism evidence="1 2">
    <name type="scientific">Marasmius tenuissimus</name>
    <dbReference type="NCBI Taxonomy" id="585030"/>
    <lineage>
        <taxon>Eukaryota</taxon>
        <taxon>Fungi</taxon>
        <taxon>Dikarya</taxon>
        <taxon>Basidiomycota</taxon>
        <taxon>Agaricomycotina</taxon>
        <taxon>Agaricomycetes</taxon>
        <taxon>Agaricomycetidae</taxon>
        <taxon>Agaricales</taxon>
        <taxon>Marasmiineae</taxon>
        <taxon>Marasmiaceae</taxon>
        <taxon>Marasmius</taxon>
    </lineage>
</organism>
<accession>A0ABR2ZJY8</accession>